<proteinExistence type="predicted"/>
<name>X1DZX5_9ZZZZ</name>
<dbReference type="EMBL" id="BART01029499">
    <property type="protein sequence ID" value="GAH01948.1"/>
    <property type="molecule type" value="Genomic_DNA"/>
</dbReference>
<organism evidence="1">
    <name type="scientific">marine sediment metagenome</name>
    <dbReference type="NCBI Taxonomy" id="412755"/>
    <lineage>
        <taxon>unclassified sequences</taxon>
        <taxon>metagenomes</taxon>
        <taxon>ecological metagenomes</taxon>
    </lineage>
</organism>
<gene>
    <name evidence="1" type="ORF">S01H4_51743</name>
</gene>
<protein>
    <submittedName>
        <fullName evidence="1">Uncharacterized protein</fullName>
    </submittedName>
</protein>
<feature type="non-terminal residue" evidence="1">
    <location>
        <position position="34"/>
    </location>
</feature>
<comment type="caution">
    <text evidence="1">The sequence shown here is derived from an EMBL/GenBank/DDBJ whole genome shotgun (WGS) entry which is preliminary data.</text>
</comment>
<accession>X1DZX5</accession>
<reference evidence="1" key="1">
    <citation type="journal article" date="2014" name="Front. Microbiol.">
        <title>High frequency of phylogenetically diverse reductive dehalogenase-homologous genes in deep subseafloor sedimentary metagenomes.</title>
        <authorList>
            <person name="Kawai M."/>
            <person name="Futagami T."/>
            <person name="Toyoda A."/>
            <person name="Takaki Y."/>
            <person name="Nishi S."/>
            <person name="Hori S."/>
            <person name="Arai W."/>
            <person name="Tsubouchi T."/>
            <person name="Morono Y."/>
            <person name="Uchiyama I."/>
            <person name="Ito T."/>
            <person name="Fujiyama A."/>
            <person name="Inagaki F."/>
            <person name="Takami H."/>
        </authorList>
    </citation>
    <scope>NUCLEOTIDE SEQUENCE</scope>
    <source>
        <strain evidence="1">Expedition CK06-06</strain>
    </source>
</reference>
<sequence>MPAAAAAKSASSGMLAHNRYDMRGCDFIAVELEE</sequence>
<dbReference type="AlphaFoldDB" id="X1DZX5"/>
<evidence type="ECO:0000313" key="1">
    <source>
        <dbReference type="EMBL" id="GAH01948.1"/>
    </source>
</evidence>